<reference evidence="1 2" key="1">
    <citation type="journal article" date="2020" name="ISME J.">
        <title>Uncovering the hidden diversity of litter-decomposition mechanisms in mushroom-forming fungi.</title>
        <authorList>
            <person name="Floudas D."/>
            <person name="Bentzer J."/>
            <person name="Ahren D."/>
            <person name="Johansson T."/>
            <person name="Persson P."/>
            <person name="Tunlid A."/>
        </authorList>
    </citation>
    <scope>NUCLEOTIDE SEQUENCE [LARGE SCALE GENOMIC DNA]</scope>
    <source>
        <strain evidence="1 2">CBS 101986</strain>
    </source>
</reference>
<dbReference type="EMBL" id="JAACJJ010000030">
    <property type="protein sequence ID" value="KAF5318728.1"/>
    <property type="molecule type" value="Genomic_DNA"/>
</dbReference>
<evidence type="ECO:0000313" key="1">
    <source>
        <dbReference type="EMBL" id="KAF5318728.1"/>
    </source>
</evidence>
<evidence type="ECO:0000313" key="2">
    <source>
        <dbReference type="Proteomes" id="UP000567179"/>
    </source>
</evidence>
<dbReference type="AlphaFoldDB" id="A0A8H5BA93"/>
<accession>A0A8H5BA93</accession>
<comment type="caution">
    <text evidence="1">The sequence shown here is derived from an EMBL/GenBank/DDBJ whole genome shotgun (WGS) entry which is preliminary data.</text>
</comment>
<proteinExistence type="predicted"/>
<organism evidence="1 2">
    <name type="scientific">Psilocybe cf. subviscida</name>
    <dbReference type="NCBI Taxonomy" id="2480587"/>
    <lineage>
        <taxon>Eukaryota</taxon>
        <taxon>Fungi</taxon>
        <taxon>Dikarya</taxon>
        <taxon>Basidiomycota</taxon>
        <taxon>Agaricomycotina</taxon>
        <taxon>Agaricomycetes</taxon>
        <taxon>Agaricomycetidae</taxon>
        <taxon>Agaricales</taxon>
        <taxon>Agaricineae</taxon>
        <taxon>Strophariaceae</taxon>
        <taxon>Psilocybe</taxon>
    </lineage>
</organism>
<name>A0A8H5BA93_9AGAR</name>
<protein>
    <submittedName>
        <fullName evidence="1">Uncharacterized protein</fullName>
    </submittedName>
</protein>
<keyword evidence="2" id="KW-1185">Reference proteome</keyword>
<gene>
    <name evidence="1" type="ORF">D9619_010616</name>
</gene>
<sequence>MVNGVDKPVYLYDLRKPVIPSSLSFSPSASSPYTTPLPFAARPRFLIRFLADIAPKENAAGARRNRSVAGSTPQNRTTSISLAAFASWSCVSVFNGLLPPPSSFPFTSATKHIRWVDKCSTVEVVHHQRPEHSDTMETNSGGAKR</sequence>
<dbReference type="Proteomes" id="UP000567179">
    <property type="component" value="Unassembled WGS sequence"/>
</dbReference>